<organism evidence="8">
    <name type="scientific">freshwater metagenome</name>
    <dbReference type="NCBI Taxonomy" id="449393"/>
    <lineage>
        <taxon>unclassified sequences</taxon>
        <taxon>metagenomes</taxon>
        <taxon>ecological metagenomes</taxon>
    </lineage>
</organism>
<dbReference type="AlphaFoldDB" id="A0A6J7G808"/>
<keyword evidence="5 6" id="KW-0472">Membrane</keyword>
<keyword evidence="4 6" id="KW-1133">Transmembrane helix</keyword>
<keyword evidence="2" id="KW-1003">Cell membrane</keyword>
<feature type="transmembrane region" description="Helical" evidence="6">
    <location>
        <begin position="434"/>
        <end position="453"/>
    </location>
</feature>
<dbReference type="PANTHER" id="PTHR30619:SF7">
    <property type="entry name" value="BETA-LACTAMASE DOMAIN PROTEIN"/>
    <property type="match status" value="1"/>
</dbReference>
<feature type="transmembrane region" description="Helical" evidence="6">
    <location>
        <begin position="333"/>
        <end position="356"/>
    </location>
</feature>
<keyword evidence="3 6" id="KW-0812">Transmembrane</keyword>
<protein>
    <submittedName>
        <fullName evidence="8">Unannotated protein</fullName>
    </submittedName>
</protein>
<evidence type="ECO:0000256" key="4">
    <source>
        <dbReference type="ARBA" id="ARBA00022989"/>
    </source>
</evidence>
<dbReference type="InterPro" id="IPR052159">
    <property type="entry name" value="Competence_DNA_uptake"/>
</dbReference>
<evidence type="ECO:0000256" key="3">
    <source>
        <dbReference type="ARBA" id="ARBA00022692"/>
    </source>
</evidence>
<dbReference type="Pfam" id="PF03772">
    <property type="entry name" value="Competence"/>
    <property type="match status" value="1"/>
</dbReference>
<dbReference type="EMBL" id="CAFBNR010000054">
    <property type="protein sequence ID" value="CAB4965559.1"/>
    <property type="molecule type" value="Genomic_DNA"/>
</dbReference>
<evidence type="ECO:0000256" key="5">
    <source>
        <dbReference type="ARBA" id="ARBA00023136"/>
    </source>
</evidence>
<accession>A0A6J7G808</accession>
<feature type="transmembrane region" description="Helical" evidence="6">
    <location>
        <begin position="38"/>
        <end position="59"/>
    </location>
</feature>
<evidence type="ECO:0000256" key="6">
    <source>
        <dbReference type="SAM" id="Phobius"/>
    </source>
</evidence>
<proteinExistence type="predicted"/>
<feature type="transmembrane region" description="Helical" evidence="6">
    <location>
        <begin position="239"/>
        <end position="255"/>
    </location>
</feature>
<feature type="transmembrane region" description="Helical" evidence="6">
    <location>
        <begin position="210"/>
        <end position="232"/>
    </location>
</feature>
<gene>
    <name evidence="8" type="ORF">UFOPK3573_00663</name>
    <name evidence="9" type="ORF">UFOPK3879_01080</name>
</gene>
<feature type="transmembrane region" description="Helical" evidence="6">
    <location>
        <begin position="397"/>
        <end position="422"/>
    </location>
</feature>
<evidence type="ECO:0000313" key="9">
    <source>
        <dbReference type="EMBL" id="CAB4965559.1"/>
    </source>
</evidence>
<feature type="transmembrane region" description="Helical" evidence="6">
    <location>
        <begin position="261"/>
        <end position="279"/>
    </location>
</feature>
<name>A0A6J7G808_9ZZZZ</name>
<evidence type="ECO:0000256" key="1">
    <source>
        <dbReference type="ARBA" id="ARBA00004651"/>
    </source>
</evidence>
<reference evidence="8" key="1">
    <citation type="submission" date="2020-05" db="EMBL/GenBank/DDBJ databases">
        <authorList>
            <person name="Chiriac C."/>
            <person name="Salcher M."/>
            <person name="Ghai R."/>
            <person name="Kavagutti S V."/>
        </authorList>
    </citation>
    <scope>NUCLEOTIDE SEQUENCE</scope>
</reference>
<feature type="domain" description="ComEC/Rec2-related protein" evidence="7">
    <location>
        <begin position="189"/>
        <end position="447"/>
    </location>
</feature>
<feature type="transmembrane region" description="Helical" evidence="6">
    <location>
        <begin position="6"/>
        <end position="26"/>
    </location>
</feature>
<comment type="subcellular location">
    <subcellularLocation>
        <location evidence="1">Cell membrane</location>
        <topology evidence="1">Multi-pass membrane protein</topology>
    </subcellularLocation>
</comment>
<evidence type="ECO:0000313" key="8">
    <source>
        <dbReference type="EMBL" id="CAB4901335.1"/>
    </source>
</evidence>
<dbReference type="NCBIfam" id="TIGR00360">
    <property type="entry name" value="ComEC_N-term"/>
    <property type="match status" value="1"/>
</dbReference>
<sequence length="457" mass="49337">MSADIADHLGVSVFIGVALVVGVSMMSKRKGQRHRKNLFLITTMVCIAFSGALLGAHSWRQLAQPHLGSFWGTAKVVEDPQWRNGGVQTVLQLEGQRFIVYAYGLPGRRLSNRRAGEVVRVSGDRLRLEASKLIRLSYRHIVGTFAVRDVSESYGNGSVLYLSANNIRKSLQESADVLSRDEGALFMGLIIGDDRQQPATMITAFRNSGLSHLTAVSGQNVAFLLTVMGPLLMRARSSWRFGLTLFVLLWFTVVTRGEPSVLRAAMMAGFVALGTALGRDTPARRMLGLAIIVLIGFDPLLAWSVGFWMSSSATLGLLMVTPQLAKIIPGPSWFSIALSTTMGAQLGVMPITAIVFHSAPVIALATNLLAVPVAGLVMLVGIPLGMLAGILTQISSGALMTICVTALMWPVGVAVRWVWWVAVLGERWSMHSSVNACGWCIVALLVISARISAWRSI</sequence>
<evidence type="ECO:0000259" key="7">
    <source>
        <dbReference type="Pfam" id="PF03772"/>
    </source>
</evidence>
<dbReference type="InterPro" id="IPR004477">
    <property type="entry name" value="ComEC_N"/>
</dbReference>
<evidence type="ECO:0000256" key="2">
    <source>
        <dbReference type="ARBA" id="ARBA00022475"/>
    </source>
</evidence>
<dbReference type="PANTHER" id="PTHR30619">
    <property type="entry name" value="DNA INTERNALIZATION/COMPETENCE PROTEIN COMEC/REC2"/>
    <property type="match status" value="1"/>
</dbReference>
<dbReference type="EMBL" id="CAFBMJ010000038">
    <property type="protein sequence ID" value="CAB4901335.1"/>
    <property type="molecule type" value="Genomic_DNA"/>
</dbReference>
<feature type="transmembrane region" description="Helical" evidence="6">
    <location>
        <begin position="368"/>
        <end position="391"/>
    </location>
</feature>
<feature type="transmembrane region" description="Helical" evidence="6">
    <location>
        <begin position="286"/>
        <end position="309"/>
    </location>
</feature>
<dbReference type="GO" id="GO:0005886">
    <property type="term" value="C:plasma membrane"/>
    <property type="evidence" value="ECO:0007669"/>
    <property type="project" value="UniProtKB-SubCell"/>
</dbReference>